<keyword evidence="5" id="KW-0675">Receptor</keyword>
<dbReference type="InterPro" id="IPR007110">
    <property type="entry name" value="Ig-like_dom"/>
</dbReference>
<dbReference type="Pfam" id="PF13895">
    <property type="entry name" value="Ig_2"/>
    <property type="match status" value="1"/>
</dbReference>
<feature type="transmembrane region" description="Helical" evidence="3">
    <location>
        <begin position="78"/>
        <end position="101"/>
    </location>
</feature>
<name>A0AAD1TS11_PELCU</name>
<evidence type="ECO:0000256" key="1">
    <source>
        <dbReference type="ARBA" id="ARBA00022729"/>
    </source>
</evidence>
<keyword evidence="2" id="KW-1015">Disulfide bond</keyword>
<gene>
    <name evidence="5" type="ORF">PECUL_23A025835</name>
</gene>
<dbReference type="InterPro" id="IPR050488">
    <property type="entry name" value="Ig_Fc_receptor"/>
</dbReference>
<organism evidence="5 6">
    <name type="scientific">Pelobates cultripes</name>
    <name type="common">Western spadefoot toad</name>
    <dbReference type="NCBI Taxonomy" id="61616"/>
    <lineage>
        <taxon>Eukaryota</taxon>
        <taxon>Metazoa</taxon>
        <taxon>Chordata</taxon>
        <taxon>Craniata</taxon>
        <taxon>Vertebrata</taxon>
        <taxon>Euteleostomi</taxon>
        <taxon>Amphibia</taxon>
        <taxon>Batrachia</taxon>
        <taxon>Anura</taxon>
        <taxon>Pelobatoidea</taxon>
        <taxon>Pelobatidae</taxon>
        <taxon>Pelobates</taxon>
    </lineage>
</organism>
<reference evidence="5" key="1">
    <citation type="submission" date="2022-03" db="EMBL/GenBank/DDBJ databases">
        <authorList>
            <person name="Alioto T."/>
            <person name="Alioto T."/>
            <person name="Gomez Garrido J."/>
        </authorList>
    </citation>
    <scope>NUCLEOTIDE SEQUENCE</scope>
</reference>
<feature type="non-terminal residue" evidence="5">
    <location>
        <position position="1"/>
    </location>
</feature>
<keyword evidence="1" id="KW-0732">Signal</keyword>
<dbReference type="AlphaFoldDB" id="A0AAD1TS11"/>
<dbReference type="Proteomes" id="UP001295444">
    <property type="component" value="Unassembled WGS sequence"/>
</dbReference>
<protein>
    <submittedName>
        <fullName evidence="5">Fc receptor 5</fullName>
    </submittedName>
</protein>
<dbReference type="GO" id="GO:0004888">
    <property type="term" value="F:transmembrane signaling receptor activity"/>
    <property type="evidence" value="ECO:0007669"/>
    <property type="project" value="TreeGrafter"/>
</dbReference>
<evidence type="ECO:0000259" key="4">
    <source>
        <dbReference type="PROSITE" id="PS50835"/>
    </source>
</evidence>
<dbReference type="GO" id="GO:0009897">
    <property type="term" value="C:external side of plasma membrane"/>
    <property type="evidence" value="ECO:0007669"/>
    <property type="project" value="TreeGrafter"/>
</dbReference>
<dbReference type="PANTHER" id="PTHR11481:SF64">
    <property type="entry name" value="FC RECEPTOR-LIKE PROTEIN 4"/>
    <property type="match status" value="1"/>
</dbReference>
<evidence type="ECO:0000256" key="3">
    <source>
        <dbReference type="SAM" id="Phobius"/>
    </source>
</evidence>
<keyword evidence="3" id="KW-0472">Membrane</keyword>
<evidence type="ECO:0000313" key="5">
    <source>
        <dbReference type="EMBL" id="CAH2330455.1"/>
    </source>
</evidence>
<accession>A0AAD1TS11</accession>
<dbReference type="Gene3D" id="2.60.40.10">
    <property type="entry name" value="Immunoglobulins"/>
    <property type="match status" value="1"/>
</dbReference>
<dbReference type="PROSITE" id="PS50835">
    <property type="entry name" value="IG_LIKE"/>
    <property type="match status" value="1"/>
</dbReference>
<keyword evidence="6" id="KW-1185">Reference proteome</keyword>
<keyword evidence="3" id="KW-0812">Transmembrane</keyword>
<evidence type="ECO:0000313" key="6">
    <source>
        <dbReference type="Proteomes" id="UP001295444"/>
    </source>
</evidence>
<dbReference type="PANTHER" id="PTHR11481">
    <property type="entry name" value="IMMUNOGLOBULIN FC RECEPTOR"/>
    <property type="match status" value="1"/>
</dbReference>
<feature type="domain" description="Ig-like" evidence="4">
    <location>
        <begin position="1"/>
        <end position="67"/>
    </location>
</feature>
<sequence length="119" mass="13742">MTLTCNITARDPTNLLFAFYRDGEMVQGFSSSNKYRVQAAKLENSGNYTCEVRTSNNNVKKKSRVLHIPIIGPTSQTYWQTILITCLSVLLLIVVILAFVFRHKLVQALRKQYRYQPKR</sequence>
<keyword evidence="3" id="KW-1133">Transmembrane helix</keyword>
<dbReference type="SUPFAM" id="SSF48726">
    <property type="entry name" value="Immunoglobulin"/>
    <property type="match status" value="1"/>
</dbReference>
<evidence type="ECO:0000256" key="2">
    <source>
        <dbReference type="ARBA" id="ARBA00023157"/>
    </source>
</evidence>
<comment type="caution">
    <text evidence="5">The sequence shown here is derived from an EMBL/GenBank/DDBJ whole genome shotgun (WGS) entry which is preliminary data.</text>
</comment>
<dbReference type="InterPro" id="IPR013783">
    <property type="entry name" value="Ig-like_fold"/>
</dbReference>
<proteinExistence type="predicted"/>
<dbReference type="GO" id="GO:0007166">
    <property type="term" value="P:cell surface receptor signaling pathway"/>
    <property type="evidence" value="ECO:0007669"/>
    <property type="project" value="TreeGrafter"/>
</dbReference>
<dbReference type="EMBL" id="CAKOES020000634">
    <property type="protein sequence ID" value="CAH2330455.1"/>
    <property type="molecule type" value="Genomic_DNA"/>
</dbReference>
<dbReference type="GO" id="GO:0006955">
    <property type="term" value="P:immune response"/>
    <property type="evidence" value="ECO:0007669"/>
    <property type="project" value="TreeGrafter"/>
</dbReference>
<dbReference type="InterPro" id="IPR036179">
    <property type="entry name" value="Ig-like_dom_sf"/>
</dbReference>